<comment type="caution">
    <text evidence="6">The sequence shown here is derived from an EMBL/GenBank/DDBJ whole genome shotgun (WGS) entry which is preliminary data.</text>
</comment>
<dbReference type="Gene3D" id="2.180.10.10">
    <property type="entry name" value="RHS repeat-associated core"/>
    <property type="match status" value="2"/>
</dbReference>
<evidence type="ECO:0000313" key="7">
    <source>
        <dbReference type="Proteomes" id="UP000226420"/>
    </source>
</evidence>
<dbReference type="Pfam" id="PF20148">
    <property type="entry name" value="DUF6531"/>
    <property type="match status" value="1"/>
</dbReference>
<evidence type="ECO:0000256" key="2">
    <source>
        <dbReference type="ARBA" id="ARBA00022737"/>
    </source>
</evidence>
<keyword evidence="2" id="KW-0677">Repeat</keyword>
<protein>
    <submittedName>
        <fullName evidence="6">RHS repeat-associated core domain-containing protein</fullName>
    </submittedName>
</protein>
<dbReference type="Pfam" id="PF05593">
    <property type="entry name" value="RHS_repeat"/>
    <property type="match status" value="3"/>
</dbReference>
<dbReference type="InterPro" id="IPR056823">
    <property type="entry name" value="TEN-like_YD-shell"/>
</dbReference>
<evidence type="ECO:0000259" key="3">
    <source>
        <dbReference type="Pfam" id="PF03527"/>
    </source>
</evidence>
<dbReference type="Pfam" id="PF03527">
    <property type="entry name" value="RHS"/>
    <property type="match status" value="1"/>
</dbReference>
<evidence type="ECO:0000259" key="4">
    <source>
        <dbReference type="Pfam" id="PF20148"/>
    </source>
</evidence>
<dbReference type="NCBIfam" id="TIGR01643">
    <property type="entry name" value="YD_repeat_2x"/>
    <property type="match status" value="6"/>
</dbReference>
<accession>A0AAJ4WCD0</accession>
<dbReference type="InterPro" id="IPR031325">
    <property type="entry name" value="RHS_repeat"/>
</dbReference>
<dbReference type="RefSeq" id="WP_074823867.1">
    <property type="nucleotide sequence ID" value="NZ_FOLW01000009.1"/>
</dbReference>
<dbReference type="Proteomes" id="UP000226420">
    <property type="component" value="Unassembled WGS sequence"/>
</dbReference>
<reference evidence="6 7" key="1">
    <citation type="submission" date="2016-10" db="EMBL/GenBank/DDBJ databases">
        <authorList>
            <person name="Varghese N."/>
            <person name="Submissions S."/>
        </authorList>
    </citation>
    <scope>NUCLEOTIDE SEQUENCE [LARGE SCALE GENOMIC DNA]</scope>
    <source>
        <strain evidence="6 7">DSM 5563</strain>
    </source>
</reference>
<comment type="similarity">
    <text evidence="1">Belongs to the RHS family.</text>
</comment>
<dbReference type="PRINTS" id="PR00394">
    <property type="entry name" value="RHSPROTEIN"/>
</dbReference>
<proteinExistence type="inferred from homology"/>
<feature type="domain" description="DUF6531" evidence="4">
    <location>
        <begin position="46"/>
        <end position="123"/>
    </location>
</feature>
<gene>
    <name evidence="6" type="ORF">SAMN02745723_10980</name>
</gene>
<sequence>MSGKPAARQGDATLTGGPIVQGSASVLIGTPSGVACSTCPGGMAVGNPVNPSLGAKILSGETDIALLCPMPFVLSRSYSSYQTDTPGPVGMFGPGWQAASNVSLLVMDDALILNDNGGRSLHFEPLAPGEVSYSRSEDLWLVRGGIECLPNDHPLATLWLALPLTSRLCTHTYFVSNNAIGPWWILNYVMTAPQEGDVLPPMLPARRYLLAIVDRFGQQLTYRRDSEGLFAGEITEVMDGAGRHYHLELIDLIKDDEHFSDMTAVGWGTDKYIRLSAVYLTKDPLYPDVPVTPLVRYEYTSRGELAAVYDRAGCLTRRFEYHPELLGRITSHQYIGRPASFYEYDNQGRVITQTNLQGLNYQFSYQPNQTIVTDSLERQQVYHFEGERGLRRLVKLEQADGSITSSEYDGSGRLKAQIDALGRKTEFDIDVASGRLLGLTAPDGAVTRFSYNRQRQLTSTIHPNSSRTTSEYDVFGRLVSATDLLGNTSRYHYQDESSELLEMTEDARGGQQWLSWTPHGQVSAYIDCSGYQIKYHYDRWGQITEIAREEGMVSWRHYNARGWLIASENANHEQTRYEYNAAGDLITIVHPDGSHETMVRSELGQPLETVKGGLMQQYRYDAAGRLELLVNENGAETHFSYDVMNRLTTEKGFDGRTQHYHYNAVGELVQSKDEGLATHWYYDLAGRLIRRQHPHSVSEIPNDEQWDYDQSGQLLSARHISEGYSVSINYLRDKAGNIIEELQQVQKPDGKTLWQYKVNHQYDPRGFRHETLLEGLPSLRWQTYGPGHLLGVALGDRHLIEFSRDRLHRESERRFGEVQLHTDYDTLGRLARFEMNEQPLHPMNREHHYDLRGQMTGITLPEGALHYRYDEVGRLTEAQRSGPEGFAYRQNWRFDLAGNRLSSELPESTETDMGHNISRMGNRITQDEHYHYHYDRYGNLIEKHHKLNSGEVHHFAYDRQHRLVRYTRLQDNQSICQAHYLYDPMGRRVGKQVIRQHEEPETVWYGWDGDRIVLTESNDKRVYTVYYPQSFVPLLRIEGDSPSPVISLAQKLEQQSDIVFPTELNTQFNQIEQQLRASALTADNQRWLQQLSFEPEYLTSLLDPLPVVPDTVHLYHCDHLGTPIALMTPKGEVEWQAELDAWGNMLSQHSIRKLNQPIRLQGQQQDEESGLYYNRYRYYDPRMGRYISQDPIGLMGGMHKYNYPLNPIQFIDPMGLVGIISGPYKAAIDSYQTGVAFKILSDTESDMKRLNLKSTDNFFHCMGFCRVSKNIDAKNSGARGLGVMKETRDYILGRVGLYGDKRKRSHEEMIQDNISDLAVNEFGLSCPQDIKCSDRCKSYINENHTETIKILEKEGYL</sequence>
<dbReference type="InterPro" id="IPR022385">
    <property type="entry name" value="Rhs_assc_core"/>
</dbReference>
<evidence type="ECO:0000313" key="6">
    <source>
        <dbReference type="EMBL" id="SFD17843.1"/>
    </source>
</evidence>
<dbReference type="PANTHER" id="PTHR32305:SF15">
    <property type="entry name" value="PROTEIN RHSA-RELATED"/>
    <property type="match status" value="1"/>
</dbReference>
<dbReference type="InterPro" id="IPR045351">
    <property type="entry name" value="DUF6531"/>
</dbReference>
<evidence type="ECO:0000259" key="5">
    <source>
        <dbReference type="Pfam" id="PF25023"/>
    </source>
</evidence>
<dbReference type="PANTHER" id="PTHR32305">
    <property type="match status" value="1"/>
</dbReference>
<feature type="domain" description="Teneurin-like YD-shell" evidence="5">
    <location>
        <begin position="866"/>
        <end position="993"/>
    </location>
</feature>
<dbReference type="InterPro" id="IPR006530">
    <property type="entry name" value="YD"/>
</dbReference>
<evidence type="ECO:0000256" key="1">
    <source>
        <dbReference type="ARBA" id="ARBA00009455"/>
    </source>
</evidence>
<dbReference type="EMBL" id="FOLW01000009">
    <property type="protein sequence ID" value="SFD17843.1"/>
    <property type="molecule type" value="Genomic_DNA"/>
</dbReference>
<dbReference type="Gene3D" id="1.10.132.110">
    <property type="entry name" value="Serum amyloid A protein"/>
    <property type="match status" value="1"/>
</dbReference>
<dbReference type="InterPro" id="IPR050708">
    <property type="entry name" value="T6SS_VgrG/RHS"/>
</dbReference>
<feature type="domain" description="RHS protein conserved region" evidence="3">
    <location>
        <begin position="1112"/>
        <end position="1148"/>
    </location>
</feature>
<dbReference type="Pfam" id="PF25023">
    <property type="entry name" value="TEN_YD-shell"/>
    <property type="match status" value="1"/>
</dbReference>
<organism evidence="6 7">
    <name type="scientific">Pragia fontium DSM 5563 = ATCC 49100</name>
    <dbReference type="NCBI Taxonomy" id="1122977"/>
    <lineage>
        <taxon>Bacteria</taxon>
        <taxon>Pseudomonadati</taxon>
        <taxon>Pseudomonadota</taxon>
        <taxon>Gammaproteobacteria</taxon>
        <taxon>Enterobacterales</taxon>
        <taxon>Budviciaceae</taxon>
        <taxon>Pragia</taxon>
    </lineage>
</organism>
<dbReference type="NCBIfam" id="TIGR03696">
    <property type="entry name" value="Rhs_assc_core"/>
    <property type="match status" value="1"/>
</dbReference>
<name>A0AAJ4WCD0_9GAMM</name>
<dbReference type="InterPro" id="IPR001826">
    <property type="entry name" value="RHS"/>
</dbReference>